<dbReference type="PANTHER" id="PTHR38787">
    <property type="entry name" value="REGULATORY P DOMAIN-CONTAINING PROTEIN"/>
    <property type="match status" value="1"/>
</dbReference>
<organism evidence="5 6">
    <name type="scientific">Rheinheimera muenzenbergensis</name>
    <dbReference type="NCBI Taxonomy" id="1193628"/>
    <lineage>
        <taxon>Bacteria</taxon>
        <taxon>Pseudomonadati</taxon>
        <taxon>Pseudomonadota</taxon>
        <taxon>Gammaproteobacteria</taxon>
        <taxon>Chromatiales</taxon>
        <taxon>Chromatiaceae</taxon>
        <taxon>Rheinheimera</taxon>
    </lineage>
</organism>
<protein>
    <submittedName>
        <fullName evidence="5">Choice-of-anchor B family protein</fullName>
    </submittedName>
</protein>
<accession>A0ABU8C3B3</accession>
<dbReference type="InterPro" id="IPR012334">
    <property type="entry name" value="Pectin_lyas_fold"/>
</dbReference>
<proteinExistence type="predicted"/>
<dbReference type="InterPro" id="IPR013783">
    <property type="entry name" value="Ig-like_fold"/>
</dbReference>
<evidence type="ECO:0000256" key="1">
    <source>
        <dbReference type="ARBA" id="ARBA00022729"/>
    </source>
</evidence>
<keyword evidence="1" id="KW-0732">Signal</keyword>
<evidence type="ECO:0000256" key="2">
    <source>
        <dbReference type="ARBA" id="ARBA00022737"/>
    </source>
</evidence>
<reference evidence="5 6" key="1">
    <citation type="journal article" date="2023" name="Ecotoxicol. Environ. Saf.">
        <title>Mercury remediation potential of mercury-resistant strain Rheinheimera metallidurans sp. nov. isolated from a municipal waste dumping site.</title>
        <authorList>
            <person name="Yadav V."/>
            <person name="Manjhi A."/>
            <person name="Vadakedath N."/>
        </authorList>
    </citation>
    <scope>NUCLEOTIDE SEQUENCE [LARGE SCALE GENOMIC DNA]</scope>
    <source>
        <strain evidence="5 6">E-49</strain>
    </source>
</reference>
<evidence type="ECO:0000313" key="6">
    <source>
        <dbReference type="Proteomes" id="UP001375382"/>
    </source>
</evidence>
<name>A0ABU8C3B3_9GAMM</name>
<dbReference type="InterPro" id="IPR038081">
    <property type="entry name" value="CalX-like_sf"/>
</dbReference>
<evidence type="ECO:0000259" key="4">
    <source>
        <dbReference type="SMART" id="SM00237"/>
    </source>
</evidence>
<dbReference type="Pfam" id="PF22352">
    <property type="entry name" value="K319L-like_PKD"/>
    <property type="match status" value="1"/>
</dbReference>
<feature type="domain" description="Calx-beta" evidence="4">
    <location>
        <begin position="662"/>
        <end position="761"/>
    </location>
</feature>
<dbReference type="EMBL" id="JALAAR010000002">
    <property type="protein sequence ID" value="MEH8016148.1"/>
    <property type="molecule type" value="Genomic_DNA"/>
</dbReference>
<feature type="domain" description="Calx-beta" evidence="4">
    <location>
        <begin position="550"/>
        <end position="647"/>
    </location>
</feature>
<comment type="caution">
    <text evidence="5">The sequence shown here is derived from an EMBL/GenBank/DDBJ whole genome shotgun (WGS) entry which is preliminary data.</text>
</comment>
<evidence type="ECO:0000313" key="5">
    <source>
        <dbReference type="EMBL" id="MEH8016148.1"/>
    </source>
</evidence>
<dbReference type="Pfam" id="PF03160">
    <property type="entry name" value="Calx-beta"/>
    <property type="match status" value="2"/>
</dbReference>
<evidence type="ECO:0000256" key="3">
    <source>
        <dbReference type="ARBA" id="ARBA00022837"/>
    </source>
</evidence>
<dbReference type="SUPFAM" id="SSF51126">
    <property type="entry name" value="Pectin lyase-like"/>
    <property type="match status" value="1"/>
</dbReference>
<dbReference type="PANTHER" id="PTHR38787:SF3">
    <property type="entry name" value="REGULATORY P DOMAIN-CONTAINING PROTEIN"/>
    <property type="match status" value="1"/>
</dbReference>
<sequence>MDKQLAVSGLQQAGVAALMLTVLALTAPLPVQAHAEHDKARYVATDGKDAGRCDQPLRPCQSIAYAVQQANKGDKVLVAAGHYQLTDDEQLFYFSSDLVPVLGGYSRIDHYQLQAPDINRTLLSGIPLQWQDEVSRRGFHLIRDGKAQLSDSLALRLLQHQSLSHSQTAQQCVNGKAGNFSCHNIDLVAHMALADFSSQPSSANDIWGHVDLNSGTEYALIGLRNGTAVVSLADPQNPVEVGTIAGSSTTWRDIKVYQYFDRTLRRWQAYAYVSSEGSDGIQIIDLTRLPSEISLAATYNGVMSTHNIYISGVDYSSNSQNSTTAPLLHLAGQNTQRGAVSSLSLANPTAPVPLWQQQAVAGDYSHDVASMQIDDARALSDCQQSPCQILFDFNEQDVRLWDSSVPASPSQLAQFSYDQVAYVHSGWSSEDNRFLFVHDELDESSFALNTTLRIYALDDLRNPVLQPLWRGPTLAIDHNGFVRGNRYYMSNYQRGLTILDITNPAAPTEAGFFDTFLPSDGAAFNGMWGTYPFLPSGLILGSDINSGLYILADNTKAVAAGALSFTNSTVVVEPGEVAQLRVQRPQGAGEVSVAYHTFAGSALPGSDYETSAGRLSWAANDNSDKTLSVTTLDNGEVSQRTVLVRLYDVQGGATLAAPAIAVLGFGTEPPWPGSLSLVQSAVQANEGDSVTITVQRIGGSSGALSVQYQTQDGSASVGADYSAASAQLDWADADSSDKTIMLTVIDDALQEPDETFTVQLLSVAGSVVGPTGSLVVTILDNDSNTAPQVNAGENRQVNAGQTVTLSAVATDAEGDTISYQWQQISGAAVTLQNAASASASFVAPATSASLTFRVTTTDNRGASSSDDISIAVVAAGQNNAVNSGSGGGSSSPLALLVAALLWWWRQLRQACALNHSH</sequence>
<dbReference type="RefSeq" id="WP_335734566.1">
    <property type="nucleotide sequence ID" value="NZ_JALAAR010000002.1"/>
</dbReference>
<dbReference type="InterPro" id="IPR013211">
    <property type="entry name" value="LVIVD"/>
</dbReference>
<keyword evidence="6" id="KW-1185">Reference proteome</keyword>
<dbReference type="Gene3D" id="2.160.20.10">
    <property type="entry name" value="Single-stranded right-handed beta-helix, Pectin lyase-like"/>
    <property type="match status" value="1"/>
</dbReference>
<dbReference type="Gene3D" id="2.60.40.2030">
    <property type="match status" value="2"/>
</dbReference>
<dbReference type="Gene3D" id="2.60.40.10">
    <property type="entry name" value="Immunoglobulins"/>
    <property type="match status" value="1"/>
</dbReference>
<dbReference type="NCBIfam" id="TIGR04312">
    <property type="entry name" value="choice_anch_B"/>
    <property type="match status" value="1"/>
</dbReference>
<dbReference type="SUPFAM" id="SSF141072">
    <property type="entry name" value="CalX-like"/>
    <property type="match status" value="2"/>
</dbReference>
<dbReference type="InterPro" id="IPR003644">
    <property type="entry name" value="Calx_beta"/>
</dbReference>
<dbReference type="Proteomes" id="UP001375382">
    <property type="component" value="Unassembled WGS sequence"/>
</dbReference>
<dbReference type="SMART" id="SM00237">
    <property type="entry name" value="Calx_beta"/>
    <property type="match status" value="2"/>
</dbReference>
<dbReference type="InterPro" id="IPR011050">
    <property type="entry name" value="Pectin_lyase_fold/virulence"/>
</dbReference>
<dbReference type="Pfam" id="PF08309">
    <property type="entry name" value="LVIVD"/>
    <property type="match status" value="1"/>
</dbReference>
<keyword evidence="3" id="KW-0106">Calcium</keyword>
<gene>
    <name evidence="5" type="ORF">MN202_02780</name>
</gene>
<dbReference type="InterPro" id="IPR027589">
    <property type="entry name" value="Choice_anch_B"/>
</dbReference>
<keyword evidence="2" id="KW-0677">Repeat</keyword>